<name>A0A7M3SV42_9ACTN</name>
<dbReference type="RefSeq" id="WP_161925976.1">
    <property type="nucleotide sequence ID" value="NZ_BJOU01000001.1"/>
</dbReference>
<dbReference type="Proteomes" id="UP000444980">
    <property type="component" value="Unassembled WGS sequence"/>
</dbReference>
<comment type="caution">
    <text evidence="2">The sequence shown here is derived from an EMBL/GenBank/DDBJ whole genome shotgun (WGS) entry which is preliminary data.</text>
</comment>
<organism evidence="2 3">
    <name type="scientific">Gordonia crocea</name>
    <dbReference type="NCBI Taxonomy" id="589162"/>
    <lineage>
        <taxon>Bacteria</taxon>
        <taxon>Bacillati</taxon>
        <taxon>Actinomycetota</taxon>
        <taxon>Actinomycetes</taxon>
        <taxon>Mycobacteriales</taxon>
        <taxon>Gordoniaceae</taxon>
        <taxon>Gordonia</taxon>
    </lineage>
</organism>
<gene>
    <name evidence="2" type="ORF">nbrc107697_05550</name>
</gene>
<feature type="signal peptide" evidence="1">
    <location>
        <begin position="1"/>
        <end position="29"/>
    </location>
</feature>
<dbReference type="AlphaFoldDB" id="A0A7M3SV42"/>
<evidence type="ECO:0000313" key="3">
    <source>
        <dbReference type="Proteomes" id="UP000444980"/>
    </source>
</evidence>
<dbReference type="PROSITE" id="PS51318">
    <property type="entry name" value="TAT"/>
    <property type="match status" value="1"/>
</dbReference>
<evidence type="ECO:0000313" key="2">
    <source>
        <dbReference type="EMBL" id="GED96516.1"/>
    </source>
</evidence>
<accession>A0A7M3SV42</accession>
<feature type="chain" id="PRO_5029445921" description="Haemophore haem-binding domain-containing protein" evidence="1">
    <location>
        <begin position="30"/>
        <end position="148"/>
    </location>
</feature>
<dbReference type="OrthoDB" id="4376041at2"/>
<evidence type="ECO:0000256" key="1">
    <source>
        <dbReference type="SAM" id="SignalP"/>
    </source>
</evidence>
<keyword evidence="3" id="KW-1185">Reference proteome</keyword>
<reference evidence="3" key="1">
    <citation type="submission" date="2019-06" db="EMBL/GenBank/DDBJ databases">
        <title>Gordonia isolated from sludge of a wastewater treatment plant.</title>
        <authorList>
            <person name="Tamura T."/>
            <person name="Aoyama K."/>
            <person name="Kang Y."/>
            <person name="Saito S."/>
            <person name="Akiyama N."/>
            <person name="Yazawa K."/>
            <person name="Gonoi T."/>
            <person name="Mikami Y."/>
        </authorList>
    </citation>
    <scope>NUCLEOTIDE SEQUENCE [LARGE SCALE GENOMIC DNA]</scope>
    <source>
        <strain evidence="3">NBRC 107697</strain>
    </source>
</reference>
<sequence length="148" mass="15553">MSNSARRTFVLGVLGAGAATIVSAGVAVAAPIPVHGPPATKIPDSAPVKGTDCTYGQAKKAIAAQDPAVWKKITTDNHLRGHFQQDIQLTAKQRAARDAQWRKVHPVETAALETAENAGVFGDPVKSAKERKEFGAAIDRARAACAQF</sequence>
<dbReference type="InterPro" id="IPR006311">
    <property type="entry name" value="TAT_signal"/>
</dbReference>
<protein>
    <recommendedName>
        <fullName evidence="4">Haemophore haem-binding domain-containing protein</fullName>
    </recommendedName>
</protein>
<evidence type="ECO:0008006" key="4">
    <source>
        <dbReference type="Google" id="ProtNLM"/>
    </source>
</evidence>
<keyword evidence="1" id="KW-0732">Signal</keyword>
<proteinExistence type="predicted"/>
<dbReference type="EMBL" id="BJOU01000001">
    <property type="protein sequence ID" value="GED96516.1"/>
    <property type="molecule type" value="Genomic_DNA"/>
</dbReference>